<dbReference type="PANTHER" id="PTHR46038:SF38">
    <property type="entry name" value="GLYCOSYLTRANSFERASE-RELATED"/>
    <property type="match status" value="1"/>
</dbReference>
<dbReference type="Gene3D" id="3.90.550.10">
    <property type="entry name" value="Spore Coat Polysaccharide Biosynthesis Protein SpsA, Chain A"/>
    <property type="match status" value="1"/>
</dbReference>
<dbReference type="InterPro" id="IPR005069">
    <property type="entry name" value="Nucl-diP-sugar_transferase"/>
</dbReference>
<reference evidence="4" key="1">
    <citation type="submission" date="2021-08" db="EMBL/GenBank/DDBJ databases">
        <title>WGS assembly of Ceratopteris richardii.</title>
        <authorList>
            <person name="Marchant D.B."/>
            <person name="Chen G."/>
            <person name="Jenkins J."/>
            <person name="Shu S."/>
            <person name="Leebens-Mack J."/>
            <person name="Grimwood J."/>
            <person name="Schmutz J."/>
            <person name="Soltis P."/>
            <person name="Soltis D."/>
            <person name="Chen Z.-H."/>
        </authorList>
    </citation>
    <scope>NUCLEOTIDE SEQUENCE</scope>
    <source>
        <strain evidence="4">Whitten #5841</strain>
        <tissue evidence="4">Leaf</tissue>
    </source>
</reference>
<keyword evidence="2" id="KW-0472">Membrane</keyword>
<comment type="caution">
    <text evidence="4">The sequence shown here is derived from an EMBL/GenBank/DDBJ whole genome shotgun (WGS) entry which is preliminary data.</text>
</comment>
<keyword evidence="2" id="KW-1133">Transmembrane helix</keyword>
<keyword evidence="2" id="KW-0333">Golgi apparatus</keyword>
<dbReference type="SUPFAM" id="SSF53448">
    <property type="entry name" value="Nucleotide-diphospho-sugar transferases"/>
    <property type="match status" value="1"/>
</dbReference>
<dbReference type="GO" id="GO:0000139">
    <property type="term" value="C:Golgi membrane"/>
    <property type="evidence" value="ECO:0007669"/>
    <property type="project" value="UniProtKB-SubCell"/>
</dbReference>
<dbReference type="OrthoDB" id="1915780at2759"/>
<feature type="transmembrane region" description="Helical" evidence="2">
    <location>
        <begin position="43"/>
        <end position="62"/>
    </location>
</feature>
<dbReference type="Proteomes" id="UP000825935">
    <property type="component" value="Chromosome 10"/>
</dbReference>
<evidence type="ECO:0000313" key="4">
    <source>
        <dbReference type="EMBL" id="KAH7426500.1"/>
    </source>
</evidence>
<proteinExistence type="inferred from homology"/>
<accession>A0A8T2TW43</accession>
<keyword evidence="5" id="KW-1185">Reference proteome</keyword>
<dbReference type="EMBL" id="CM035415">
    <property type="protein sequence ID" value="KAH7426500.1"/>
    <property type="molecule type" value="Genomic_DNA"/>
</dbReference>
<comment type="subcellular location">
    <subcellularLocation>
        <location evidence="2">Golgi apparatus membrane</location>
        <topology evidence="2">Single-pass type II membrane protein</topology>
    </subcellularLocation>
</comment>
<keyword evidence="2" id="KW-0812">Transmembrane</keyword>
<evidence type="ECO:0000256" key="1">
    <source>
        <dbReference type="ARBA" id="ARBA00007033"/>
    </source>
</evidence>
<evidence type="ECO:0000313" key="5">
    <source>
        <dbReference type="Proteomes" id="UP000825935"/>
    </source>
</evidence>
<dbReference type="GO" id="GO:0016757">
    <property type="term" value="F:glycosyltransferase activity"/>
    <property type="evidence" value="ECO:0007669"/>
    <property type="project" value="UniProtKB-KW"/>
</dbReference>
<dbReference type="OMA" id="FAHFYPD"/>
<evidence type="ECO:0000256" key="2">
    <source>
        <dbReference type="RuleBase" id="RU363055"/>
    </source>
</evidence>
<dbReference type="AlphaFoldDB" id="A0A8T2TW43"/>
<protein>
    <recommendedName>
        <fullName evidence="2">Glycosyltransferase</fullName>
        <ecNumber evidence="2">2.4.2.-</ecNumber>
    </recommendedName>
</protein>
<sequence>MKMKNQPAEENVGLVTKSTSTNIAHVDPRLNFPLQFKKNKKRLFILICFFTISVAMLSYAGLSPTTAASHLLSTPLQLFDGILRHGRQDEQKSVKEILERVAMPKSKTVIITALNAAWAKKGTMIDIFLESLKNGQGTLTLLHHLLIVSVDKIAYRRCLTIHPHCLFISTPGVDFSGEQLLLSEDYIKLMWRRIRFLQTVLQMNYTFLFTDADVLWLRNPLTLLEADPEADFQIACDQYNGNPSDKHNHPNAGFTYVRPNERTVRFYGYWYKERTRGARMADQEVLNAIKSEDEFARIGLKMKFLDTRYIGGFCAMRSTDMTKAITMHANCCKGLKAKLADLRMILEKWKAWQLVHRKATMISASRGDQTRPSQNNSAVAMDPRFPTPFACPRSWQ</sequence>
<name>A0A8T2TW43_CERRI</name>
<evidence type="ECO:0000259" key="3">
    <source>
        <dbReference type="Pfam" id="PF03407"/>
    </source>
</evidence>
<dbReference type="InterPro" id="IPR029044">
    <property type="entry name" value="Nucleotide-diphossugar_trans"/>
</dbReference>
<dbReference type="InterPro" id="IPR044821">
    <property type="entry name" value="At1g28695/At4g15970-like"/>
</dbReference>
<comment type="similarity">
    <text evidence="1 2">Belongs to the glycosyltransferase 77 family.</text>
</comment>
<dbReference type="GO" id="GO:0071555">
    <property type="term" value="P:cell wall organization"/>
    <property type="evidence" value="ECO:0007669"/>
    <property type="project" value="UniProtKB-KW"/>
</dbReference>
<dbReference type="Pfam" id="PF03407">
    <property type="entry name" value="Nucleotid_trans"/>
    <property type="match status" value="1"/>
</dbReference>
<feature type="domain" description="Nucleotide-diphospho-sugar transferase" evidence="3">
    <location>
        <begin position="141"/>
        <end position="342"/>
    </location>
</feature>
<keyword evidence="2" id="KW-0735">Signal-anchor</keyword>
<gene>
    <name evidence="4" type="ORF">KP509_10G003500</name>
</gene>
<keyword evidence="2" id="KW-0961">Cell wall biogenesis/degradation</keyword>
<keyword evidence="2" id="KW-0328">Glycosyltransferase</keyword>
<dbReference type="EC" id="2.4.2.-" evidence="2"/>
<keyword evidence="2" id="KW-0808">Transferase</keyword>
<dbReference type="PANTHER" id="PTHR46038">
    <property type="entry name" value="EXPRESSED PROTEIN-RELATED"/>
    <property type="match status" value="1"/>
</dbReference>
<organism evidence="4 5">
    <name type="scientific">Ceratopteris richardii</name>
    <name type="common">Triangle waterfern</name>
    <dbReference type="NCBI Taxonomy" id="49495"/>
    <lineage>
        <taxon>Eukaryota</taxon>
        <taxon>Viridiplantae</taxon>
        <taxon>Streptophyta</taxon>
        <taxon>Embryophyta</taxon>
        <taxon>Tracheophyta</taxon>
        <taxon>Polypodiopsida</taxon>
        <taxon>Polypodiidae</taxon>
        <taxon>Polypodiales</taxon>
        <taxon>Pteridineae</taxon>
        <taxon>Pteridaceae</taxon>
        <taxon>Parkerioideae</taxon>
        <taxon>Ceratopteris</taxon>
    </lineage>
</organism>